<accession>A0A5S6QXK7</accession>
<dbReference type="CDD" id="cd01076">
    <property type="entry name" value="NAD_bind_1_Glu_DH"/>
    <property type="match status" value="1"/>
</dbReference>
<comment type="catalytic activity">
    <reaction evidence="7">
        <text>L-glutamate + NADP(+) + H2O = 2-oxoglutarate + NH4(+) + NADPH + H(+)</text>
        <dbReference type="Rhea" id="RHEA:11612"/>
        <dbReference type="ChEBI" id="CHEBI:15377"/>
        <dbReference type="ChEBI" id="CHEBI:15378"/>
        <dbReference type="ChEBI" id="CHEBI:16810"/>
        <dbReference type="ChEBI" id="CHEBI:28938"/>
        <dbReference type="ChEBI" id="CHEBI:29985"/>
        <dbReference type="ChEBI" id="CHEBI:57783"/>
        <dbReference type="ChEBI" id="CHEBI:58349"/>
        <dbReference type="EC" id="1.4.1.3"/>
    </reaction>
</comment>
<reference evidence="11" key="1">
    <citation type="submission" date="2019-12" db="UniProtKB">
        <authorList>
            <consortium name="WormBaseParasite"/>
        </authorList>
    </citation>
    <scope>IDENTIFICATION</scope>
</reference>
<keyword evidence="5" id="KW-0496">Mitochondrion</keyword>
<evidence type="ECO:0000313" key="11">
    <source>
        <dbReference type="WBParaSite" id="TMUE_3000011849.1"/>
    </source>
</evidence>
<feature type="domain" description="Glutamate/phenylalanine/leucine/valine/L-tryptophan dehydrogenase C-terminal" evidence="9">
    <location>
        <begin position="250"/>
        <end position="541"/>
    </location>
</feature>
<dbReference type="GO" id="GO:0005739">
    <property type="term" value="C:mitochondrion"/>
    <property type="evidence" value="ECO:0007669"/>
    <property type="project" value="UniProtKB-SubCell"/>
</dbReference>
<dbReference type="EC" id="1.4.1.3" evidence="3"/>
<dbReference type="SUPFAM" id="SSF53223">
    <property type="entry name" value="Aminoacid dehydrogenase-like, N-terminal domain"/>
    <property type="match status" value="1"/>
</dbReference>
<dbReference type="PANTHER" id="PTHR11606:SF13">
    <property type="entry name" value="GLUTAMATE DEHYDROGENASE 1, MITOCHONDRIAL"/>
    <property type="match status" value="1"/>
</dbReference>
<evidence type="ECO:0000256" key="3">
    <source>
        <dbReference type="ARBA" id="ARBA00012889"/>
    </source>
</evidence>
<dbReference type="InterPro" id="IPR006096">
    <property type="entry name" value="Glu/Leu/Phe/Val/Trp_DH_C"/>
</dbReference>
<dbReference type="SUPFAM" id="SSF51735">
    <property type="entry name" value="NAD(P)-binding Rossmann-fold domains"/>
    <property type="match status" value="1"/>
</dbReference>
<dbReference type="AlphaFoldDB" id="A0A5S6QXK7"/>
<dbReference type="Gene3D" id="3.40.50.10860">
    <property type="entry name" value="Leucine Dehydrogenase, chain A, domain 1"/>
    <property type="match status" value="1"/>
</dbReference>
<dbReference type="PANTHER" id="PTHR11606">
    <property type="entry name" value="GLUTAMATE DEHYDROGENASE"/>
    <property type="match status" value="1"/>
</dbReference>
<sequence length="545" mass="60622">MLRGATAWMRPSLRIFNFKGSWSRALTTSSMVSNQATDYELPMDEQNDPSYFKMINYYCNRGRDAIENKLIEGSTEKVSTEEKRRKIHGILRNIQVPNKVLHVSFPIRRDNGEFEIVEAWRCQHSEHKTPCKGGIRYAPNVDQDEVTALASLMTYKCAVVDVPFGGSKGAVKIDPSKYSIHELEKITRRLAIEWSKKGFLGPGVDVPAPDMGTGEREMAWIADTYAMTTGTLEKDAYACITGKPIAMGGIHGRTQATGRGLWNGLKVFVENREYMDKIGLSTGYRDKTFIVQGYGNVGFHASRHLHASGARMIGVLEKDGSIYNPDGIVPLELERYKQGRGTIVGFPNAKAFEPKDDLLLQKCDILIPAAGEKAIRKDNAERVQAKIIAEAANGPTTPAADKILLRKNILILPDLFINAGGVTVSYFEWLKDLNHVSFGRLTFKYENESNLMLLHSIQESLERNLGKGVGSMPIRPTDAYQSRLDFASEEDIVNSGLAYTMERSARSIMQTTKKYGLGMDLRTAAYANAIEKIVGSYTVAGFTFT</sequence>
<dbReference type="InterPro" id="IPR006097">
    <property type="entry name" value="Glu/Leu/Phe/Val/Trp_DH_dimer"/>
</dbReference>
<comment type="subcellular location">
    <subcellularLocation>
        <location evidence="1">Mitochondrion</location>
    </subcellularLocation>
</comment>
<organism evidence="10 11">
    <name type="scientific">Trichuris muris</name>
    <name type="common">Mouse whipworm</name>
    <dbReference type="NCBI Taxonomy" id="70415"/>
    <lineage>
        <taxon>Eukaryota</taxon>
        <taxon>Metazoa</taxon>
        <taxon>Ecdysozoa</taxon>
        <taxon>Nematoda</taxon>
        <taxon>Enoplea</taxon>
        <taxon>Dorylaimia</taxon>
        <taxon>Trichinellida</taxon>
        <taxon>Trichuridae</taxon>
        <taxon>Trichuris</taxon>
    </lineage>
</organism>
<name>A0A5S6QXK7_TRIMR</name>
<evidence type="ECO:0000256" key="2">
    <source>
        <dbReference type="ARBA" id="ARBA00006382"/>
    </source>
</evidence>
<evidence type="ECO:0000256" key="7">
    <source>
        <dbReference type="ARBA" id="ARBA00048577"/>
    </source>
</evidence>
<comment type="catalytic activity">
    <reaction evidence="6">
        <text>L-glutamate + NAD(+) + H2O = 2-oxoglutarate + NH4(+) + NADH + H(+)</text>
        <dbReference type="Rhea" id="RHEA:15133"/>
        <dbReference type="ChEBI" id="CHEBI:15377"/>
        <dbReference type="ChEBI" id="CHEBI:15378"/>
        <dbReference type="ChEBI" id="CHEBI:16810"/>
        <dbReference type="ChEBI" id="CHEBI:28938"/>
        <dbReference type="ChEBI" id="CHEBI:29985"/>
        <dbReference type="ChEBI" id="CHEBI:57540"/>
        <dbReference type="ChEBI" id="CHEBI:57945"/>
        <dbReference type="EC" id="1.4.1.3"/>
    </reaction>
</comment>
<dbReference type="Proteomes" id="UP000046395">
    <property type="component" value="Unassembled WGS sequence"/>
</dbReference>
<keyword evidence="10" id="KW-1185">Reference proteome</keyword>
<evidence type="ECO:0000256" key="1">
    <source>
        <dbReference type="ARBA" id="ARBA00004173"/>
    </source>
</evidence>
<evidence type="ECO:0000256" key="5">
    <source>
        <dbReference type="ARBA" id="ARBA00023128"/>
    </source>
</evidence>
<dbReference type="SMART" id="SM00839">
    <property type="entry name" value="ELFV_dehydrog"/>
    <property type="match status" value="1"/>
</dbReference>
<keyword evidence="4 8" id="KW-0560">Oxidoreductase</keyword>
<dbReference type="Gene3D" id="3.40.50.720">
    <property type="entry name" value="NAD(P)-binding Rossmann-like Domain"/>
    <property type="match status" value="1"/>
</dbReference>
<evidence type="ECO:0000256" key="4">
    <source>
        <dbReference type="ARBA" id="ARBA00023002"/>
    </source>
</evidence>
<dbReference type="GO" id="GO:0004352">
    <property type="term" value="F:glutamate dehydrogenase (NAD+) activity"/>
    <property type="evidence" value="ECO:0007669"/>
    <property type="project" value="TreeGrafter"/>
</dbReference>
<dbReference type="Gene3D" id="1.10.287.140">
    <property type="match status" value="1"/>
</dbReference>
<proteinExistence type="inferred from homology"/>
<dbReference type="InterPro" id="IPR036291">
    <property type="entry name" value="NAD(P)-bd_dom_sf"/>
</dbReference>
<dbReference type="InterPro" id="IPR033922">
    <property type="entry name" value="NAD_bind_Glu_DH"/>
</dbReference>
<dbReference type="Pfam" id="PF00208">
    <property type="entry name" value="ELFV_dehydrog"/>
    <property type="match status" value="1"/>
</dbReference>
<dbReference type="FunFam" id="3.40.50.720:FF:000100">
    <property type="entry name" value="Glutamate dehydrogenase 1, mitochondrial"/>
    <property type="match status" value="1"/>
</dbReference>
<dbReference type="STRING" id="70415.A0A5S6QXK7"/>
<dbReference type="PRINTS" id="PR00082">
    <property type="entry name" value="GLFDHDRGNASE"/>
</dbReference>
<comment type="similarity">
    <text evidence="2 8">Belongs to the Glu/Leu/Phe/Val dehydrogenases family.</text>
</comment>
<evidence type="ECO:0000259" key="9">
    <source>
        <dbReference type="SMART" id="SM00839"/>
    </source>
</evidence>
<evidence type="ECO:0000313" key="10">
    <source>
        <dbReference type="Proteomes" id="UP000046395"/>
    </source>
</evidence>
<dbReference type="GO" id="GO:0006538">
    <property type="term" value="P:L-glutamate catabolic process"/>
    <property type="evidence" value="ECO:0007669"/>
    <property type="project" value="TreeGrafter"/>
</dbReference>
<dbReference type="WBParaSite" id="TMUE_3000011849.1">
    <property type="protein sequence ID" value="TMUE_3000011849.1"/>
    <property type="gene ID" value="WBGene00292285"/>
</dbReference>
<protein>
    <recommendedName>
        <fullName evidence="3">glutamate dehydrogenase [NAD(P)(+)]</fullName>
        <ecNumber evidence="3">1.4.1.3</ecNumber>
    </recommendedName>
</protein>
<dbReference type="InterPro" id="IPR006095">
    <property type="entry name" value="Glu/Leu/Phe/Val/Trp_DH"/>
</dbReference>
<evidence type="ECO:0000256" key="8">
    <source>
        <dbReference type="RuleBase" id="RU004417"/>
    </source>
</evidence>
<dbReference type="InterPro" id="IPR046346">
    <property type="entry name" value="Aminoacid_DH-like_N_sf"/>
</dbReference>
<evidence type="ECO:0000256" key="6">
    <source>
        <dbReference type="ARBA" id="ARBA00047867"/>
    </source>
</evidence>
<dbReference type="Pfam" id="PF02812">
    <property type="entry name" value="ELFV_dehydrog_N"/>
    <property type="match status" value="1"/>
</dbReference>